<evidence type="ECO:0000313" key="1">
    <source>
        <dbReference type="EMBL" id="KAI4347228.1"/>
    </source>
</evidence>
<comment type="caution">
    <text evidence="1">The sequence shown here is derived from an EMBL/GenBank/DDBJ whole genome shotgun (WGS) entry which is preliminary data.</text>
</comment>
<protein>
    <submittedName>
        <fullName evidence="1">Uncharacterized protein</fullName>
    </submittedName>
</protein>
<keyword evidence="2" id="KW-1185">Reference proteome</keyword>
<dbReference type="Proteomes" id="UP000828941">
    <property type="component" value="Chromosome 4"/>
</dbReference>
<organism evidence="1 2">
    <name type="scientific">Bauhinia variegata</name>
    <name type="common">Purple orchid tree</name>
    <name type="synonym">Phanera variegata</name>
    <dbReference type="NCBI Taxonomy" id="167791"/>
    <lineage>
        <taxon>Eukaryota</taxon>
        <taxon>Viridiplantae</taxon>
        <taxon>Streptophyta</taxon>
        <taxon>Embryophyta</taxon>
        <taxon>Tracheophyta</taxon>
        <taxon>Spermatophyta</taxon>
        <taxon>Magnoliopsida</taxon>
        <taxon>eudicotyledons</taxon>
        <taxon>Gunneridae</taxon>
        <taxon>Pentapetalae</taxon>
        <taxon>rosids</taxon>
        <taxon>fabids</taxon>
        <taxon>Fabales</taxon>
        <taxon>Fabaceae</taxon>
        <taxon>Cercidoideae</taxon>
        <taxon>Cercideae</taxon>
        <taxon>Bauhiniinae</taxon>
        <taxon>Bauhinia</taxon>
    </lineage>
</organism>
<proteinExistence type="predicted"/>
<name>A0ACB9PFU8_BAUVA</name>
<evidence type="ECO:0000313" key="2">
    <source>
        <dbReference type="Proteomes" id="UP000828941"/>
    </source>
</evidence>
<sequence>MVYDTILARSFSRYEQKRLGYGAFAVCLLIILSIYTVFKPYLGPIHDLNLKLSVGVGIKMFMVSETSSSQQIAKVEGVVTKILVNETNTSPQMVQVKQMITNKVEPLCTSEERTDFCETNGDIRVQGNSSYVYIVSNETSIIAENMSWRIRPYARRGDGFAMSHVREWSLMAVKSSQNVPQCTRNHSIPAVLFSLSGYAGNHFHDFTDIIIPLFLTSRQFNGEVQFLITDKHSWWIAKYHGILNELSNYEPIDIDRDDGIHCFPSVIVGLKRYHRRELSIDPQKHFYSMKDFRDFLGSAYSLNKVKAIRIRNGQHKKPKLLVLTRKRTRTFTNRGEIVKLAKSLGFKVVAMEANGNISRFAGIVNSCDVLMGVHGAGLTNIVFLPDNAIFIQIVPYGGIEWLATNDFGEPSRDMNLNYFEYKIRLEESTLIQQYPLDRFIIKEPFAVQKAGWEAFRSVYLDKQNVMLDVNRFRPTLLKALELLHQ</sequence>
<gene>
    <name evidence="1" type="ORF">L6164_008058</name>
</gene>
<reference evidence="1 2" key="1">
    <citation type="journal article" date="2022" name="DNA Res.">
        <title>Chromosomal-level genome assembly of the orchid tree Bauhinia variegata (Leguminosae; Cercidoideae) supports the allotetraploid origin hypothesis of Bauhinia.</title>
        <authorList>
            <person name="Zhong Y."/>
            <person name="Chen Y."/>
            <person name="Zheng D."/>
            <person name="Pang J."/>
            <person name="Liu Y."/>
            <person name="Luo S."/>
            <person name="Meng S."/>
            <person name="Qian L."/>
            <person name="Wei D."/>
            <person name="Dai S."/>
            <person name="Zhou R."/>
        </authorList>
    </citation>
    <scope>NUCLEOTIDE SEQUENCE [LARGE SCALE GENOMIC DNA]</scope>
    <source>
        <strain evidence="1">BV-YZ2020</strain>
    </source>
</reference>
<dbReference type="EMBL" id="CM039429">
    <property type="protein sequence ID" value="KAI4347228.1"/>
    <property type="molecule type" value="Genomic_DNA"/>
</dbReference>
<accession>A0ACB9PFU8</accession>